<dbReference type="Pfam" id="PF07690">
    <property type="entry name" value="MFS_1"/>
    <property type="match status" value="1"/>
</dbReference>
<dbReference type="AlphaFoldDB" id="A0A3N1P116"/>
<feature type="domain" description="Major facilitator superfamily (MFS) profile" evidence="5">
    <location>
        <begin position="10"/>
        <end position="386"/>
    </location>
</feature>
<accession>A0A3N1P116</accession>
<dbReference type="Gene3D" id="1.20.1250.20">
    <property type="entry name" value="MFS general substrate transporter like domains"/>
    <property type="match status" value="1"/>
</dbReference>
<evidence type="ECO:0000256" key="3">
    <source>
        <dbReference type="ARBA" id="ARBA00023136"/>
    </source>
</evidence>
<dbReference type="Proteomes" id="UP000268033">
    <property type="component" value="Unassembled WGS sequence"/>
</dbReference>
<feature type="transmembrane region" description="Helical" evidence="4">
    <location>
        <begin position="76"/>
        <end position="94"/>
    </location>
</feature>
<dbReference type="CDD" id="cd17324">
    <property type="entry name" value="MFS_NepI_like"/>
    <property type="match status" value="1"/>
</dbReference>
<keyword evidence="1 4" id="KW-0812">Transmembrane</keyword>
<dbReference type="InterPro" id="IPR020846">
    <property type="entry name" value="MFS_dom"/>
</dbReference>
<proteinExistence type="predicted"/>
<keyword evidence="7" id="KW-1185">Reference proteome</keyword>
<dbReference type="InterPro" id="IPR011701">
    <property type="entry name" value="MFS"/>
</dbReference>
<protein>
    <submittedName>
        <fullName evidence="6">Putative MFS family arabinose efflux permease</fullName>
    </submittedName>
</protein>
<feature type="transmembrane region" description="Helical" evidence="4">
    <location>
        <begin position="214"/>
        <end position="232"/>
    </location>
</feature>
<dbReference type="EMBL" id="RJUL01000005">
    <property type="protein sequence ID" value="ROQ25804.1"/>
    <property type="molecule type" value="Genomic_DNA"/>
</dbReference>
<sequence length="386" mass="40552">MQQASLPRSTLFLLAMACAMAVANIYYNQPLLALMGESFGRNAEHSGQIATVTQMGYALGLLMFVPLGDLFDRRKLLTFLALANGASALVVAAAPSFAWLLLASALLGLTAVSAQIIIPAATAVTDSASRGAVIGTLLSGLSAGLLFARTLSGAVGDIWGWRTMFVVAAVLNLVLLFIVRGRVPAHKVTQKQSIGALFLSLWTLIRTEPVLRRASLTGFCFFAAFSSLWGTLAELVSEPPLSLSVTQIGSFGLVGIAGLLASPYIGRAVDRWHAKAVTLFGAMLVLLAFALIGLVPASITVLLVAMALVDIGNRSGMVSNQHNIYSLSENARSRLNTLYMVCYFLGGASGTAVGSIMVGAMGWVGLSLTGIGFILVATVLQLTNRR</sequence>
<dbReference type="InterPro" id="IPR036259">
    <property type="entry name" value="MFS_trans_sf"/>
</dbReference>
<feature type="transmembrane region" description="Helical" evidence="4">
    <location>
        <begin position="244"/>
        <end position="265"/>
    </location>
</feature>
<dbReference type="PROSITE" id="PS50850">
    <property type="entry name" value="MFS"/>
    <property type="match status" value="1"/>
</dbReference>
<name>A0A3N1P116_9GAMM</name>
<keyword evidence="2 4" id="KW-1133">Transmembrane helix</keyword>
<dbReference type="RefSeq" id="WP_123421564.1">
    <property type="nucleotide sequence ID" value="NZ_JBLXEP010000002.1"/>
</dbReference>
<evidence type="ECO:0000313" key="7">
    <source>
        <dbReference type="Proteomes" id="UP000268033"/>
    </source>
</evidence>
<comment type="caution">
    <text evidence="6">The sequence shown here is derived from an EMBL/GenBank/DDBJ whole genome shotgun (WGS) entry which is preliminary data.</text>
</comment>
<organism evidence="6 7">
    <name type="scientific">Gallaecimonas pentaromativorans</name>
    <dbReference type="NCBI Taxonomy" id="584787"/>
    <lineage>
        <taxon>Bacteria</taxon>
        <taxon>Pseudomonadati</taxon>
        <taxon>Pseudomonadota</taxon>
        <taxon>Gammaproteobacteria</taxon>
        <taxon>Enterobacterales</taxon>
        <taxon>Gallaecimonadaceae</taxon>
        <taxon>Gallaecimonas</taxon>
    </lineage>
</organism>
<gene>
    <name evidence="6" type="ORF">EDC28_105113</name>
</gene>
<feature type="transmembrane region" description="Helical" evidence="4">
    <location>
        <begin position="47"/>
        <end position="64"/>
    </location>
</feature>
<dbReference type="PANTHER" id="PTHR42910">
    <property type="entry name" value="TRANSPORTER SCO4007-RELATED"/>
    <property type="match status" value="1"/>
</dbReference>
<reference evidence="6 7" key="1">
    <citation type="submission" date="2018-11" db="EMBL/GenBank/DDBJ databases">
        <title>Genomic Encyclopedia of Type Strains, Phase IV (KMG-IV): sequencing the most valuable type-strain genomes for metagenomic binning, comparative biology and taxonomic classification.</title>
        <authorList>
            <person name="Goeker M."/>
        </authorList>
    </citation>
    <scope>NUCLEOTIDE SEQUENCE [LARGE SCALE GENOMIC DNA]</scope>
    <source>
        <strain evidence="6 7">DSM 21945</strain>
    </source>
</reference>
<dbReference type="PANTHER" id="PTHR42910:SF1">
    <property type="entry name" value="MAJOR FACILITATOR SUPERFAMILY (MFS) PROFILE DOMAIN-CONTAINING PROTEIN"/>
    <property type="match status" value="1"/>
</dbReference>
<evidence type="ECO:0000256" key="2">
    <source>
        <dbReference type="ARBA" id="ARBA00022989"/>
    </source>
</evidence>
<dbReference type="STRING" id="584787.GCA_001247655_02871"/>
<evidence type="ECO:0000256" key="4">
    <source>
        <dbReference type="SAM" id="Phobius"/>
    </source>
</evidence>
<dbReference type="SUPFAM" id="SSF103473">
    <property type="entry name" value="MFS general substrate transporter"/>
    <property type="match status" value="1"/>
</dbReference>
<dbReference type="GO" id="GO:0022857">
    <property type="term" value="F:transmembrane transporter activity"/>
    <property type="evidence" value="ECO:0007669"/>
    <property type="project" value="InterPro"/>
</dbReference>
<feature type="transmembrane region" description="Helical" evidence="4">
    <location>
        <begin position="158"/>
        <end position="179"/>
    </location>
</feature>
<evidence type="ECO:0000313" key="6">
    <source>
        <dbReference type="EMBL" id="ROQ25804.1"/>
    </source>
</evidence>
<feature type="transmembrane region" description="Helical" evidence="4">
    <location>
        <begin position="100"/>
        <end position="124"/>
    </location>
</feature>
<keyword evidence="3 4" id="KW-0472">Membrane</keyword>
<feature type="transmembrane region" description="Helical" evidence="4">
    <location>
        <begin position="363"/>
        <end position="383"/>
    </location>
</feature>
<evidence type="ECO:0000256" key="1">
    <source>
        <dbReference type="ARBA" id="ARBA00022692"/>
    </source>
</evidence>
<evidence type="ECO:0000259" key="5">
    <source>
        <dbReference type="PROSITE" id="PS50850"/>
    </source>
</evidence>
<feature type="transmembrane region" description="Helical" evidence="4">
    <location>
        <begin position="131"/>
        <end position="152"/>
    </location>
</feature>